<feature type="non-terminal residue" evidence="3">
    <location>
        <position position="1"/>
    </location>
</feature>
<dbReference type="OrthoDB" id="5106486at2759"/>
<evidence type="ECO:0000259" key="2">
    <source>
        <dbReference type="Pfam" id="PF24883"/>
    </source>
</evidence>
<reference evidence="4" key="1">
    <citation type="journal article" date="2014" name="Proc. Natl. Acad. Sci. U.S.A.">
        <title>Extensive sampling of basidiomycete genomes demonstrates inadequacy of the white-rot/brown-rot paradigm for wood decay fungi.</title>
        <authorList>
            <person name="Riley R."/>
            <person name="Salamov A.A."/>
            <person name="Brown D.W."/>
            <person name="Nagy L.G."/>
            <person name="Floudas D."/>
            <person name="Held B.W."/>
            <person name="Levasseur A."/>
            <person name="Lombard V."/>
            <person name="Morin E."/>
            <person name="Otillar R."/>
            <person name="Lindquist E.A."/>
            <person name="Sun H."/>
            <person name="LaButti K.M."/>
            <person name="Schmutz J."/>
            <person name="Jabbour D."/>
            <person name="Luo H."/>
            <person name="Baker S.E."/>
            <person name="Pisabarro A.G."/>
            <person name="Walton J.D."/>
            <person name="Blanchette R.A."/>
            <person name="Henrissat B."/>
            <person name="Martin F."/>
            <person name="Cullen D."/>
            <person name="Hibbett D.S."/>
            <person name="Grigoriev I.V."/>
        </authorList>
    </citation>
    <scope>NUCLEOTIDE SEQUENCE [LARGE SCALE GENOMIC DNA]</scope>
    <source>
        <strain evidence="4">CBS 339.88</strain>
    </source>
</reference>
<accession>A0A067TTE5</accession>
<dbReference type="STRING" id="685588.A0A067TTE5"/>
<evidence type="ECO:0000256" key="1">
    <source>
        <dbReference type="ARBA" id="ARBA00022737"/>
    </source>
</evidence>
<dbReference type="HOGENOM" id="CLU_000288_6_8_1"/>
<keyword evidence="4" id="KW-1185">Reference proteome</keyword>
<dbReference type="EMBL" id="KL142370">
    <property type="protein sequence ID" value="KDR82263.1"/>
    <property type="molecule type" value="Genomic_DNA"/>
</dbReference>
<organism evidence="3 4">
    <name type="scientific">Galerina marginata (strain CBS 339.88)</name>
    <dbReference type="NCBI Taxonomy" id="685588"/>
    <lineage>
        <taxon>Eukaryota</taxon>
        <taxon>Fungi</taxon>
        <taxon>Dikarya</taxon>
        <taxon>Basidiomycota</taxon>
        <taxon>Agaricomycotina</taxon>
        <taxon>Agaricomycetes</taxon>
        <taxon>Agaricomycetidae</taxon>
        <taxon>Agaricales</taxon>
        <taxon>Agaricineae</taxon>
        <taxon>Strophariaceae</taxon>
        <taxon>Galerina</taxon>
    </lineage>
</organism>
<dbReference type="Pfam" id="PF24883">
    <property type="entry name" value="NPHP3_N"/>
    <property type="match status" value="1"/>
</dbReference>
<feature type="non-terminal residue" evidence="3">
    <location>
        <position position="146"/>
    </location>
</feature>
<gene>
    <name evidence="3" type="ORF">GALMADRAFT_20947</name>
</gene>
<feature type="domain" description="Nephrocystin 3-like N-terminal" evidence="2">
    <location>
        <begin position="45"/>
        <end position="138"/>
    </location>
</feature>
<evidence type="ECO:0000313" key="3">
    <source>
        <dbReference type="EMBL" id="KDR82263.1"/>
    </source>
</evidence>
<dbReference type="InterPro" id="IPR027417">
    <property type="entry name" value="P-loop_NTPase"/>
</dbReference>
<dbReference type="SUPFAM" id="SSF52540">
    <property type="entry name" value="P-loop containing nucleoside triphosphate hydrolases"/>
    <property type="match status" value="1"/>
</dbReference>
<protein>
    <recommendedName>
        <fullName evidence="2">Nephrocystin 3-like N-terminal domain-containing protein</fullName>
    </recommendedName>
</protein>
<dbReference type="InterPro" id="IPR056884">
    <property type="entry name" value="NPHP3-like_N"/>
</dbReference>
<dbReference type="Proteomes" id="UP000027222">
    <property type="component" value="Unassembled WGS sequence"/>
</dbReference>
<keyword evidence="1" id="KW-0677">Repeat</keyword>
<dbReference type="AlphaFoldDB" id="A0A067TTE5"/>
<name>A0A067TTE5_GALM3</name>
<evidence type="ECO:0000313" key="4">
    <source>
        <dbReference type="Proteomes" id="UP000027222"/>
    </source>
</evidence>
<proteinExistence type="predicted"/>
<sequence length="146" mass="16373">SSPAAFHNSEERRDLPKCHPNTRVALLKKLKNWVFRLDPETRYALITWLYGPAGSGKSAIAQTIAEWAFEEGLLLASYFFSKFDSTRNHPRTLIATIAYQVASALPEIRDHIFGAIETDPLVFSRSLTTQISDLIVQPLNRLISSG</sequence>